<evidence type="ECO:0000259" key="1">
    <source>
        <dbReference type="PROSITE" id="PS50097"/>
    </source>
</evidence>
<feature type="domain" description="BTB" evidence="1">
    <location>
        <begin position="108"/>
        <end position="177"/>
    </location>
</feature>
<dbReference type="CDD" id="cd18186">
    <property type="entry name" value="BTB_POZ_ZBTB_KLHL-like"/>
    <property type="match status" value="1"/>
</dbReference>
<name>A0ABR4CX53_9HELO</name>
<reference evidence="2 3" key="1">
    <citation type="journal article" date="2024" name="Commun. Biol.">
        <title>Comparative genomic analysis of thermophilic fungi reveals convergent evolutionary adaptations and gene losses.</title>
        <authorList>
            <person name="Steindorff A.S."/>
            <person name="Aguilar-Pontes M.V."/>
            <person name="Robinson A.J."/>
            <person name="Andreopoulos B."/>
            <person name="LaButti K."/>
            <person name="Kuo A."/>
            <person name="Mondo S."/>
            <person name="Riley R."/>
            <person name="Otillar R."/>
            <person name="Haridas S."/>
            <person name="Lipzen A."/>
            <person name="Grimwood J."/>
            <person name="Schmutz J."/>
            <person name="Clum A."/>
            <person name="Reid I.D."/>
            <person name="Moisan M.C."/>
            <person name="Butler G."/>
            <person name="Nguyen T.T.M."/>
            <person name="Dewar K."/>
            <person name="Conant G."/>
            <person name="Drula E."/>
            <person name="Henrissat B."/>
            <person name="Hansel C."/>
            <person name="Singer S."/>
            <person name="Hutchinson M.I."/>
            <person name="de Vries R.P."/>
            <person name="Natvig D.O."/>
            <person name="Powell A.J."/>
            <person name="Tsang A."/>
            <person name="Grigoriev I.V."/>
        </authorList>
    </citation>
    <scope>NUCLEOTIDE SEQUENCE [LARGE SCALE GENOMIC DNA]</scope>
    <source>
        <strain evidence="2 3">CBS 494.80</strain>
    </source>
</reference>
<dbReference type="PANTHER" id="PTHR47843">
    <property type="entry name" value="BTB DOMAIN-CONTAINING PROTEIN-RELATED"/>
    <property type="match status" value="1"/>
</dbReference>
<dbReference type="InterPro" id="IPR000210">
    <property type="entry name" value="BTB/POZ_dom"/>
</dbReference>
<evidence type="ECO:0000313" key="3">
    <source>
        <dbReference type="Proteomes" id="UP001595075"/>
    </source>
</evidence>
<dbReference type="Pfam" id="PF00651">
    <property type="entry name" value="BTB"/>
    <property type="match status" value="1"/>
</dbReference>
<dbReference type="EMBL" id="JAZHXI010000002">
    <property type="protein sequence ID" value="KAL2074398.1"/>
    <property type="molecule type" value="Genomic_DNA"/>
</dbReference>
<dbReference type="PANTHER" id="PTHR47843:SF2">
    <property type="entry name" value="BTB DOMAIN-CONTAINING PROTEIN"/>
    <property type="match status" value="1"/>
</dbReference>
<dbReference type="Proteomes" id="UP001595075">
    <property type="component" value="Unassembled WGS sequence"/>
</dbReference>
<dbReference type="Gene3D" id="3.30.710.10">
    <property type="entry name" value="Potassium Channel Kv1.1, Chain A"/>
    <property type="match status" value="1"/>
</dbReference>
<accession>A0ABR4CX53</accession>
<evidence type="ECO:0000313" key="2">
    <source>
        <dbReference type="EMBL" id="KAL2074398.1"/>
    </source>
</evidence>
<proteinExistence type="predicted"/>
<keyword evidence="3" id="KW-1185">Reference proteome</keyword>
<organism evidence="2 3">
    <name type="scientific">Oculimacula yallundae</name>
    <dbReference type="NCBI Taxonomy" id="86028"/>
    <lineage>
        <taxon>Eukaryota</taxon>
        <taxon>Fungi</taxon>
        <taxon>Dikarya</taxon>
        <taxon>Ascomycota</taxon>
        <taxon>Pezizomycotina</taxon>
        <taxon>Leotiomycetes</taxon>
        <taxon>Helotiales</taxon>
        <taxon>Ploettnerulaceae</taxon>
        <taxon>Oculimacula</taxon>
    </lineage>
</organism>
<dbReference type="InterPro" id="IPR011333">
    <property type="entry name" value="SKP1/BTB/POZ_sf"/>
</dbReference>
<dbReference type="PROSITE" id="PS50097">
    <property type="entry name" value="BTB"/>
    <property type="match status" value="1"/>
</dbReference>
<dbReference type="SUPFAM" id="SSF54695">
    <property type="entry name" value="POZ domain"/>
    <property type="match status" value="1"/>
</dbReference>
<gene>
    <name evidence="2" type="ORF">VTL71DRAFT_8176</name>
</gene>
<protein>
    <recommendedName>
        <fullName evidence="1">BTB domain-containing protein</fullName>
    </recommendedName>
</protein>
<sequence length="328" mass="37003">MLTLKLENLDEGESLKFISPEAQSLTLLNLTHKSSPSKQSYSDNLSIETMSNYLKDKYLSEPVGAKMSNYICFCEDCERFNPATECMRLVRLDTHAESVGQILLSCPDFVTLLVGPSEVKLTAHKALLAFVSDFFDAALYGNFKEGQSSLIRLPEETPARIAAFLAWAYSGHIETSVCAFELWILGDRLGCPLISNEAMHLVFSTYGRDTRYIGARAADLAYNHTPSDSKLRRFVHDYVEVHGPLCKAAIQYESEYNNLTYEQDWRTLVEGGGDLVVHITLGNGIRNEIYGRFDNGEQPYRPEYQDNYLVDEPMKDVEKFIVAKMRAG</sequence>
<comment type="caution">
    <text evidence="2">The sequence shown here is derived from an EMBL/GenBank/DDBJ whole genome shotgun (WGS) entry which is preliminary data.</text>
</comment>
<dbReference type="SMART" id="SM00225">
    <property type="entry name" value="BTB"/>
    <property type="match status" value="1"/>
</dbReference>